<dbReference type="PANTHER" id="PTHR21040">
    <property type="entry name" value="BCDNA.GH04120"/>
    <property type="match status" value="1"/>
</dbReference>
<dbReference type="Proteomes" id="UP000694941">
    <property type="component" value="Unplaced"/>
</dbReference>
<dbReference type="SUPFAM" id="SSF51445">
    <property type="entry name" value="(Trans)glycosidases"/>
    <property type="match status" value="1"/>
</dbReference>
<evidence type="ECO:0000256" key="2">
    <source>
        <dbReference type="ARBA" id="ARBA00006285"/>
    </source>
</evidence>
<dbReference type="RefSeq" id="XP_013794233.1">
    <property type="nucleotide sequence ID" value="XM_013938779.2"/>
</dbReference>
<comment type="catalytic activity">
    <reaction evidence="1">
        <text>Hydrolysis of terminal non-reducing N-acetyl-D-hexosamine residues in N-acetyl-beta-D-hexosaminides.</text>
        <dbReference type="EC" id="3.2.1.52"/>
    </reaction>
</comment>
<reference evidence="7 8" key="1">
    <citation type="submission" date="2025-05" db="UniProtKB">
        <authorList>
            <consortium name="RefSeq"/>
        </authorList>
    </citation>
    <scope>IDENTIFICATION</scope>
    <source>
        <tissue evidence="7 8">Muscle</tissue>
    </source>
</reference>
<keyword evidence="4" id="KW-0378">Hydrolase</keyword>
<keyword evidence="6" id="KW-1185">Reference proteome</keyword>
<dbReference type="PANTHER" id="PTHR21040:SF8">
    <property type="entry name" value="BCDNA.GH04120"/>
    <property type="match status" value="1"/>
</dbReference>
<evidence type="ECO:0000259" key="5">
    <source>
        <dbReference type="Pfam" id="PF00728"/>
    </source>
</evidence>
<evidence type="ECO:0000313" key="6">
    <source>
        <dbReference type="Proteomes" id="UP000694941"/>
    </source>
</evidence>
<evidence type="ECO:0000313" key="8">
    <source>
        <dbReference type="RefSeq" id="XP_013794233.1"/>
    </source>
</evidence>
<dbReference type="RefSeq" id="XP_013794232.1">
    <property type="nucleotide sequence ID" value="XM_013938778.2"/>
</dbReference>
<evidence type="ECO:0000256" key="3">
    <source>
        <dbReference type="ARBA" id="ARBA00012663"/>
    </source>
</evidence>
<evidence type="ECO:0000256" key="1">
    <source>
        <dbReference type="ARBA" id="ARBA00001231"/>
    </source>
</evidence>
<organism evidence="6 8">
    <name type="scientific">Limulus polyphemus</name>
    <name type="common">Atlantic horseshoe crab</name>
    <dbReference type="NCBI Taxonomy" id="6850"/>
    <lineage>
        <taxon>Eukaryota</taxon>
        <taxon>Metazoa</taxon>
        <taxon>Ecdysozoa</taxon>
        <taxon>Arthropoda</taxon>
        <taxon>Chelicerata</taxon>
        <taxon>Merostomata</taxon>
        <taxon>Xiphosura</taxon>
        <taxon>Limulidae</taxon>
        <taxon>Limulus</taxon>
    </lineage>
</organism>
<dbReference type="CDD" id="cd06565">
    <property type="entry name" value="GH20_GcnA-like"/>
    <property type="match status" value="1"/>
</dbReference>
<feature type="domain" description="Glycoside hydrolase family 20 catalytic" evidence="5">
    <location>
        <begin position="65"/>
        <end position="210"/>
    </location>
</feature>
<dbReference type="InterPro" id="IPR015883">
    <property type="entry name" value="Glyco_hydro_20_cat"/>
</dbReference>
<comment type="similarity">
    <text evidence="2">Belongs to the glycosyl hydrolase 20 family.</text>
</comment>
<dbReference type="InterPro" id="IPR017853">
    <property type="entry name" value="GH"/>
</dbReference>
<dbReference type="Gene3D" id="3.20.20.80">
    <property type="entry name" value="Glycosidases"/>
    <property type="match status" value="1"/>
</dbReference>
<accession>A0ABM1C4X5</accession>
<dbReference type="GeneID" id="106478250"/>
<dbReference type="EC" id="3.2.1.52" evidence="3"/>
<evidence type="ECO:0000313" key="7">
    <source>
        <dbReference type="RefSeq" id="XP_013794232.1"/>
    </source>
</evidence>
<proteinExistence type="inferred from homology"/>
<dbReference type="InterPro" id="IPR038901">
    <property type="entry name" value="HEXDC-like"/>
</dbReference>
<protein>
    <recommendedName>
        <fullName evidence="3">beta-N-acetylhexosaminidase</fullName>
        <ecNumber evidence="3">3.2.1.52</ecNumber>
    </recommendedName>
</protein>
<sequence length="486" mass="56222">MDIVAKSSSDLASLVHLDLKGAPPKVDYYERLFPLLRVLGATGLLIEYEDMFPYHGDLEVLAKPEAYSKDEIKRILTLAKEQDLMVIPLIQTSGHLEFVLKHQKFCEMREVERFPNAMCLSHTNASNLILQILNQVLELHPDVQWLHLGADEVWHLAECLRCEEKMKEMAWTKGYLFLNHMVTVVQNLQKHHPNIRLIMWDDMMRHLEEKVIRESEIAKFVEPMVWHYLPPDEFRLGKSFWEKYASIFPNIWIASAFKGATDMTQLLTPPSYHLLNHQAWLQLLATELFTAFKCIRGIALTGWQRFDHFTVLCELLPVALPSLALCLQTVIHGQFNSEVHEKASKLLGFKELIPLELYPRPKPVVSTPEFPGGEIYVDVQHLTNIITEYQILMHHPSVEGAFTDYHVANNRTNPLHIDQFLPKARVLLVNMEALNIRLNDHLHHIYDAKTVEEWLAVNVLPCLQKLRHLVRDAEQQNVLNACISTR</sequence>
<name>A0ABM1C4X5_LIMPO</name>
<dbReference type="Pfam" id="PF00728">
    <property type="entry name" value="Glyco_hydro_20"/>
    <property type="match status" value="1"/>
</dbReference>
<gene>
    <name evidence="7 8" type="primary">LOC106478250</name>
</gene>
<evidence type="ECO:0000256" key="4">
    <source>
        <dbReference type="ARBA" id="ARBA00022801"/>
    </source>
</evidence>